<dbReference type="KEGG" id="pmet:G4Y79_23440"/>
<evidence type="ECO:0000313" key="2">
    <source>
        <dbReference type="Proteomes" id="UP000594468"/>
    </source>
</evidence>
<organism evidence="1 2">
    <name type="scientific">Phototrophicus methaneseepsis</name>
    <dbReference type="NCBI Taxonomy" id="2710758"/>
    <lineage>
        <taxon>Bacteria</taxon>
        <taxon>Bacillati</taxon>
        <taxon>Chloroflexota</taxon>
        <taxon>Candidatus Thermofontia</taxon>
        <taxon>Phototrophicales</taxon>
        <taxon>Phototrophicaceae</taxon>
        <taxon>Phototrophicus</taxon>
    </lineage>
</organism>
<gene>
    <name evidence="1" type="ORF">G4Y79_23440</name>
</gene>
<evidence type="ECO:0008006" key="3">
    <source>
        <dbReference type="Google" id="ProtNLM"/>
    </source>
</evidence>
<sequence>MPIHGAWLDVENRIYTFVVVAPWSLEDIISALEGTEHETMRPNAIVYNVTQGKTIPRSFLSIIRVLQQHKGNDVGIRALVGANHVWRMLYKVVDRAFPALTEGFIFADTVEEALDYIHSQNKLSTEADPNLTNH</sequence>
<name>A0A7S8IEH5_9CHLR</name>
<dbReference type="EMBL" id="CP062983">
    <property type="protein sequence ID" value="QPC82606.1"/>
    <property type="molecule type" value="Genomic_DNA"/>
</dbReference>
<evidence type="ECO:0000313" key="1">
    <source>
        <dbReference type="EMBL" id="QPC82606.1"/>
    </source>
</evidence>
<proteinExistence type="predicted"/>
<keyword evidence="2" id="KW-1185">Reference proteome</keyword>
<dbReference type="RefSeq" id="WP_195170675.1">
    <property type="nucleotide sequence ID" value="NZ_CP062983.1"/>
</dbReference>
<protein>
    <recommendedName>
        <fullName evidence="3">STAS/SEC14 domain-containing protein</fullName>
    </recommendedName>
</protein>
<dbReference type="Proteomes" id="UP000594468">
    <property type="component" value="Chromosome"/>
</dbReference>
<accession>A0A7S8IEH5</accession>
<reference evidence="1 2" key="1">
    <citation type="submission" date="2020-02" db="EMBL/GenBank/DDBJ databases">
        <authorList>
            <person name="Zheng R.K."/>
            <person name="Sun C.M."/>
        </authorList>
    </citation>
    <scope>NUCLEOTIDE SEQUENCE [LARGE SCALE GENOMIC DNA]</scope>
    <source>
        <strain evidence="2">rifampicinis</strain>
    </source>
</reference>
<dbReference type="AlphaFoldDB" id="A0A7S8IEH5"/>